<proteinExistence type="predicted"/>
<dbReference type="EMBL" id="JAWDGP010002843">
    <property type="protein sequence ID" value="KAK3779358.1"/>
    <property type="molecule type" value="Genomic_DNA"/>
</dbReference>
<organism evidence="1 2">
    <name type="scientific">Elysia crispata</name>
    <name type="common">lettuce slug</name>
    <dbReference type="NCBI Taxonomy" id="231223"/>
    <lineage>
        <taxon>Eukaryota</taxon>
        <taxon>Metazoa</taxon>
        <taxon>Spiralia</taxon>
        <taxon>Lophotrochozoa</taxon>
        <taxon>Mollusca</taxon>
        <taxon>Gastropoda</taxon>
        <taxon>Heterobranchia</taxon>
        <taxon>Euthyneura</taxon>
        <taxon>Panpulmonata</taxon>
        <taxon>Sacoglossa</taxon>
        <taxon>Placobranchoidea</taxon>
        <taxon>Plakobranchidae</taxon>
        <taxon>Elysia</taxon>
    </lineage>
</organism>
<keyword evidence="2" id="KW-1185">Reference proteome</keyword>
<evidence type="ECO:0000313" key="2">
    <source>
        <dbReference type="Proteomes" id="UP001283361"/>
    </source>
</evidence>
<dbReference type="AlphaFoldDB" id="A0AAE1A1V6"/>
<dbReference type="SUPFAM" id="SSF144232">
    <property type="entry name" value="HIT/MYND zinc finger-like"/>
    <property type="match status" value="1"/>
</dbReference>
<protein>
    <submittedName>
        <fullName evidence="1">Uncharacterized protein</fullName>
    </submittedName>
</protein>
<name>A0AAE1A1V6_9GAST</name>
<reference evidence="1" key="1">
    <citation type="journal article" date="2023" name="G3 (Bethesda)">
        <title>A reference genome for the long-term kleptoplast-retaining sea slug Elysia crispata morphotype clarki.</title>
        <authorList>
            <person name="Eastman K.E."/>
            <person name="Pendleton A.L."/>
            <person name="Shaikh M.A."/>
            <person name="Suttiyut T."/>
            <person name="Ogas R."/>
            <person name="Tomko P."/>
            <person name="Gavelis G."/>
            <person name="Widhalm J.R."/>
            <person name="Wisecaver J.H."/>
        </authorList>
    </citation>
    <scope>NUCLEOTIDE SEQUENCE</scope>
    <source>
        <strain evidence="1">ECLA1</strain>
    </source>
</reference>
<evidence type="ECO:0000313" key="1">
    <source>
        <dbReference type="EMBL" id="KAK3779358.1"/>
    </source>
</evidence>
<comment type="caution">
    <text evidence="1">The sequence shown here is derived from an EMBL/GenBank/DDBJ whole genome shotgun (WGS) entry which is preliminary data.</text>
</comment>
<accession>A0AAE1A1V6</accession>
<dbReference type="Proteomes" id="UP001283361">
    <property type="component" value="Unassembled WGS sequence"/>
</dbReference>
<sequence length="351" mass="40354">MSKGVFKRKEVVHQEQIKSFSYHYERPLESPVSADMWAQAANSISKSDKQQMPTDLNKLPFVLPKNVDGHEKINNILKYSLHQQKVEEISDNAAIVTLVVSRCLAAADINHKVVYGYRKVHHDSNSSDNPLPFAVAPHVWMVIKDYIIDNAYIKKMPERTCNYLHDHMPGCYEESNNEFNELLALQSEIPDACRPRGMMKKRITFSMRHPDMALALGHNNEHFYNYFFSMIRHMYEEHKVTVKGIDPTIRLICWGCESYPQNGIHLYSDTLALRISGCQGDEVKLCLSPSSNTWRFQQCSRCMIANYCSKECQKPKCPLGVIGVKFPVCVNLKERQPTGLLFSLFVDNFEI</sequence>
<gene>
    <name evidence="1" type="ORF">RRG08_052580</name>
</gene>